<dbReference type="Proteomes" id="UP001444071">
    <property type="component" value="Unassembled WGS sequence"/>
</dbReference>
<organism evidence="1 2">
    <name type="scientific">Xenotaenia resolanae</name>
    <dbReference type="NCBI Taxonomy" id="208358"/>
    <lineage>
        <taxon>Eukaryota</taxon>
        <taxon>Metazoa</taxon>
        <taxon>Chordata</taxon>
        <taxon>Craniata</taxon>
        <taxon>Vertebrata</taxon>
        <taxon>Euteleostomi</taxon>
        <taxon>Actinopterygii</taxon>
        <taxon>Neopterygii</taxon>
        <taxon>Teleostei</taxon>
        <taxon>Neoteleostei</taxon>
        <taxon>Acanthomorphata</taxon>
        <taxon>Ovalentaria</taxon>
        <taxon>Atherinomorphae</taxon>
        <taxon>Cyprinodontiformes</taxon>
        <taxon>Goodeidae</taxon>
        <taxon>Xenotaenia</taxon>
    </lineage>
</organism>
<comment type="caution">
    <text evidence="1">The sequence shown here is derived from an EMBL/GenBank/DDBJ whole genome shotgun (WGS) entry which is preliminary data.</text>
</comment>
<evidence type="ECO:0000313" key="1">
    <source>
        <dbReference type="EMBL" id="MEQ2264371.1"/>
    </source>
</evidence>
<accession>A0ABV0W4A9</accession>
<name>A0ABV0W4A9_9TELE</name>
<keyword evidence="2" id="KW-1185">Reference proteome</keyword>
<evidence type="ECO:0000313" key="2">
    <source>
        <dbReference type="Proteomes" id="UP001444071"/>
    </source>
</evidence>
<protein>
    <submittedName>
        <fullName evidence="1">Uncharacterized protein</fullName>
    </submittedName>
</protein>
<gene>
    <name evidence="1" type="ORF">XENORESO_003192</name>
</gene>
<sequence length="109" mass="11721">MVQPSGPVVLHAVYVCVFKDSVTSVGGCFHPDAEVVVSLNKNFSVLVRRAQCDVFVTESWLVALMLTDCNCEIEHTVSALTQHFLCGKRSLQTGIHSVGAAQPQALCSS</sequence>
<reference evidence="1 2" key="1">
    <citation type="submission" date="2021-06" db="EMBL/GenBank/DDBJ databases">
        <authorList>
            <person name="Palmer J.M."/>
        </authorList>
    </citation>
    <scope>NUCLEOTIDE SEQUENCE [LARGE SCALE GENOMIC DNA]</scope>
    <source>
        <strain evidence="1 2">XR_2019</strain>
        <tissue evidence="1">Muscle</tissue>
    </source>
</reference>
<dbReference type="EMBL" id="JAHRIM010030183">
    <property type="protein sequence ID" value="MEQ2264371.1"/>
    <property type="molecule type" value="Genomic_DNA"/>
</dbReference>
<proteinExistence type="predicted"/>